<dbReference type="EMBL" id="MNCJ02000319">
    <property type="protein sequence ID" value="KAF5811190.1"/>
    <property type="molecule type" value="Genomic_DNA"/>
</dbReference>
<evidence type="ECO:0000259" key="2">
    <source>
        <dbReference type="Pfam" id="PF13962"/>
    </source>
</evidence>
<dbReference type="PANTHER" id="PTHR24177">
    <property type="entry name" value="CASKIN"/>
    <property type="match status" value="1"/>
</dbReference>
<reference evidence="3" key="2">
    <citation type="submission" date="2020-06" db="EMBL/GenBank/DDBJ databases">
        <title>Helianthus annuus Genome sequencing and assembly Release 2.</title>
        <authorList>
            <person name="Gouzy J."/>
            <person name="Langlade N."/>
            <person name="Munos S."/>
        </authorList>
    </citation>
    <scope>NUCLEOTIDE SEQUENCE</scope>
    <source>
        <tissue evidence="3">Leaves</tissue>
    </source>
</reference>
<dbReference type="Proteomes" id="UP000215914">
    <property type="component" value="Unassembled WGS sequence"/>
</dbReference>
<dbReference type="InterPro" id="IPR026961">
    <property type="entry name" value="PGG_dom"/>
</dbReference>
<keyword evidence="1" id="KW-0472">Membrane</keyword>
<protein>
    <submittedName>
        <fullName evidence="3">PGG domain-containing protein</fullName>
    </submittedName>
</protein>
<feature type="transmembrane region" description="Helical" evidence="1">
    <location>
        <begin position="128"/>
        <end position="148"/>
    </location>
</feature>
<accession>A0A9K3NTC0</accession>
<dbReference type="PANTHER" id="PTHR24177:SF467">
    <property type="entry name" value="PGG DOMAIN, RETROTRANSPOSON COPIA-LIKE PROTEIN"/>
    <property type="match status" value="1"/>
</dbReference>
<gene>
    <name evidence="3" type="ORF">HanXRQr2_Chr04g0178601</name>
</gene>
<feature type="domain" description="PGG" evidence="2">
    <location>
        <begin position="128"/>
        <end position="229"/>
    </location>
</feature>
<keyword evidence="4" id="KW-1185">Reference proteome</keyword>
<evidence type="ECO:0000313" key="3">
    <source>
        <dbReference type="EMBL" id="KAF5811190.1"/>
    </source>
</evidence>
<proteinExistence type="predicted"/>
<sequence length="284" mass="31849">MEKFYVKSWKVTLLQVPHIKQLHKDKVNQTLALTILKFICEEIHKLKSNHTEQFYDAYLAAMLNDTPEVIELIARICPQLVWARDSHAVAEREIFSYGVFSLWIPRFIVTRSRTFLARDSHAVAEPEITAAFIFAIVLVAALTVPGGNNKDTGKAVDETVLSFIIFAVSDVMSMIISGASLLLFRSFDTARYADEDFLYNLPKSLILGLVMLFMSVATMLIAFSATLYIMFVLESTWILIPVAAIACLPITLFVKLQLPLLVELISSTYACGIFGKRRELAATS</sequence>
<keyword evidence="1" id="KW-0812">Transmembrane</keyword>
<feature type="transmembrane region" description="Helical" evidence="1">
    <location>
        <begin position="237"/>
        <end position="256"/>
    </location>
</feature>
<name>A0A9K3NTC0_HELAN</name>
<evidence type="ECO:0000313" key="4">
    <source>
        <dbReference type="Proteomes" id="UP000215914"/>
    </source>
</evidence>
<dbReference type="AlphaFoldDB" id="A0A9K3NTC0"/>
<comment type="caution">
    <text evidence="3">The sequence shown here is derived from an EMBL/GenBank/DDBJ whole genome shotgun (WGS) entry which is preliminary data.</text>
</comment>
<feature type="transmembrane region" description="Helical" evidence="1">
    <location>
        <begin position="205"/>
        <end position="231"/>
    </location>
</feature>
<feature type="transmembrane region" description="Helical" evidence="1">
    <location>
        <begin position="160"/>
        <end position="184"/>
    </location>
</feature>
<dbReference type="Gramene" id="mRNA:HanXRQr2_Chr04g0178601">
    <property type="protein sequence ID" value="mRNA:HanXRQr2_Chr04g0178601"/>
    <property type="gene ID" value="HanXRQr2_Chr04g0178601"/>
</dbReference>
<evidence type="ECO:0000256" key="1">
    <source>
        <dbReference type="SAM" id="Phobius"/>
    </source>
</evidence>
<organism evidence="3 4">
    <name type="scientific">Helianthus annuus</name>
    <name type="common">Common sunflower</name>
    <dbReference type="NCBI Taxonomy" id="4232"/>
    <lineage>
        <taxon>Eukaryota</taxon>
        <taxon>Viridiplantae</taxon>
        <taxon>Streptophyta</taxon>
        <taxon>Embryophyta</taxon>
        <taxon>Tracheophyta</taxon>
        <taxon>Spermatophyta</taxon>
        <taxon>Magnoliopsida</taxon>
        <taxon>eudicotyledons</taxon>
        <taxon>Gunneridae</taxon>
        <taxon>Pentapetalae</taxon>
        <taxon>asterids</taxon>
        <taxon>campanulids</taxon>
        <taxon>Asterales</taxon>
        <taxon>Asteraceae</taxon>
        <taxon>Asteroideae</taxon>
        <taxon>Heliantheae alliance</taxon>
        <taxon>Heliantheae</taxon>
        <taxon>Helianthus</taxon>
    </lineage>
</organism>
<keyword evidence="1" id="KW-1133">Transmembrane helix</keyword>
<dbReference type="Pfam" id="PF13962">
    <property type="entry name" value="PGG"/>
    <property type="match status" value="1"/>
</dbReference>
<reference evidence="3" key="1">
    <citation type="journal article" date="2017" name="Nature">
        <title>The sunflower genome provides insights into oil metabolism, flowering and Asterid evolution.</title>
        <authorList>
            <person name="Badouin H."/>
            <person name="Gouzy J."/>
            <person name="Grassa C.J."/>
            <person name="Murat F."/>
            <person name="Staton S.E."/>
            <person name="Cottret L."/>
            <person name="Lelandais-Briere C."/>
            <person name="Owens G.L."/>
            <person name="Carrere S."/>
            <person name="Mayjonade B."/>
            <person name="Legrand L."/>
            <person name="Gill N."/>
            <person name="Kane N.C."/>
            <person name="Bowers J.E."/>
            <person name="Hubner S."/>
            <person name="Bellec A."/>
            <person name="Berard A."/>
            <person name="Berges H."/>
            <person name="Blanchet N."/>
            <person name="Boniface M.C."/>
            <person name="Brunel D."/>
            <person name="Catrice O."/>
            <person name="Chaidir N."/>
            <person name="Claudel C."/>
            <person name="Donnadieu C."/>
            <person name="Faraut T."/>
            <person name="Fievet G."/>
            <person name="Helmstetter N."/>
            <person name="King M."/>
            <person name="Knapp S.J."/>
            <person name="Lai Z."/>
            <person name="Le Paslier M.C."/>
            <person name="Lippi Y."/>
            <person name="Lorenzon L."/>
            <person name="Mandel J.R."/>
            <person name="Marage G."/>
            <person name="Marchand G."/>
            <person name="Marquand E."/>
            <person name="Bret-Mestries E."/>
            <person name="Morien E."/>
            <person name="Nambeesan S."/>
            <person name="Nguyen T."/>
            <person name="Pegot-Espagnet P."/>
            <person name="Pouilly N."/>
            <person name="Raftis F."/>
            <person name="Sallet E."/>
            <person name="Schiex T."/>
            <person name="Thomas J."/>
            <person name="Vandecasteele C."/>
            <person name="Vares D."/>
            <person name="Vear F."/>
            <person name="Vautrin S."/>
            <person name="Crespi M."/>
            <person name="Mangin B."/>
            <person name="Burke J.M."/>
            <person name="Salse J."/>
            <person name="Munos S."/>
            <person name="Vincourt P."/>
            <person name="Rieseberg L.H."/>
            <person name="Langlade N.B."/>
        </authorList>
    </citation>
    <scope>NUCLEOTIDE SEQUENCE</scope>
    <source>
        <tissue evidence="3">Leaves</tissue>
    </source>
</reference>